<dbReference type="GO" id="GO:0016491">
    <property type="term" value="F:oxidoreductase activity"/>
    <property type="evidence" value="ECO:0007669"/>
    <property type="project" value="UniProtKB-KW"/>
</dbReference>
<protein>
    <submittedName>
        <fullName evidence="5">Alpha-ketoacid dehydrogenase subunit beta</fullName>
    </submittedName>
</protein>
<dbReference type="FunFam" id="3.40.50.920:FF:000001">
    <property type="entry name" value="Pyruvate dehydrogenase E1 beta subunit"/>
    <property type="match status" value="1"/>
</dbReference>
<accession>A0A9R1D767</accession>
<dbReference type="RefSeq" id="WP_256030229.1">
    <property type="nucleotide sequence ID" value="NZ_JAHLKM010000018.1"/>
</dbReference>
<keyword evidence="3" id="KW-0786">Thiamine pyrophosphate</keyword>
<feature type="domain" description="Transketolase-like pyrimidine-binding" evidence="4">
    <location>
        <begin position="4"/>
        <end position="179"/>
    </location>
</feature>
<dbReference type="InterPro" id="IPR005475">
    <property type="entry name" value="Transketolase-like_Pyr-bd"/>
</dbReference>
<dbReference type="Pfam" id="PF02779">
    <property type="entry name" value="Transket_pyr"/>
    <property type="match status" value="1"/>
</dbReference>
<evidence type="ECO:0000259" key="4">
    <source>
        <dbReference type="SMART" id="SM00861"/>
    </source>
</evidence>
<sequence length="325" mass="35652">MSEHTVRESINRALAEELERDERVFLYGEDVGDYGGLYQVTDGLQDRFGEERVFDTPLSETTLGGTAVGAALTGTRPVVEIMFGDFMAIIADQITNFAAKMYFNYGDGTGVPMVVRTTYGAGDQFGLHHSQSPIGWFQNVPGIKIVAPSTPHDYKGLLKASIRDDDPVIFLENKLRYEDEGEVPDGEYTVPLCRSERKRKGEDVTVVAIGGMVDVAMEAAERLEADGVDAEVIDPRTVVPLDKEPIFDSVRKTHRLVIVHEAATFGGFGGEIAAEVAEEALFYLDAPIERVGAPFTPVPFAENLEEAYLPDEEDVIEAVQNTLGR</sequence>
<keyword evidence="6" id="KW-1185">Reference proteome</keyword>
<dbReference type="Proteomes" id="UP001139494">
    <property type="component" value="Unassembled WGS sequence"/>
</dbReference>
<dbReference type="PANTHER" id="PTHR43257">
    <property type="entry name" value="PYRUVATE DEHYDROGENASE E1 COMPONENT BETA SUBUNIT"/>
    <property type="match status" value="1"/>
</dbReference>
<name>A0A9R1D767_9EURY</name>
<proteinExistence type="predicted"/>
<dbReference type="Gene3D" id="3.40.50.920">
    <property type="match status" value="1"/>
</dbReference>
<comment type="caution">
    <text evidence="5">The sequence shown here is derived from an EMBL/GenBank/DDBJ whole genome shotgun (WGS) entry which is preliminary data.</text>
</comment>
<gene>
    <name evidence="5" type="ORF">KM295_12030</name>
</gene>
<comment type="cofactor">
    <cofactor evidence="1">
        <name>thiamine diphosphate</name>
        <dbReference type="ChEBI" id="CHEBI:58937"/>
    </cofactor>
</comment>
<evidence type="ECO:0000313" key="6">
    <source>
        <dbReference type="Proteomes" id="UP001139494"/>
    </source>
</evidence>
<dbReference type="SUPFAM" id="SSF52518">
    <property type="entry name" value="Thiamin diphosphate-binding fold (THDP-binding)"/>
    <property type="match status" value="1"/>
</dbReference>
<dbReference type="InterPro" id="IPR029061">
    <property type="entry name" value="THDP-binding"/>
</dbReference>
<dbReference type="NCBIfam" id="NF006667">
    <property type="entry name" value="PRK09212.1"/>
    <property type="match status" value="1"/>
</dbReference>
<dbReference type="SMART" id="SM00861">
    <property type="entry name" value="Transket_pyr"/>
    <property type="match status" value="1"/>
</dbReference>
<dbReference type="PANTHER" id="PTHR43257:SF2">
    <property type="entry name" value="PYRUVATE DEHYDROGENASE E1 COMPONENT SUBUNIT BETA"/>
    <property type="match status" value="1"/>
</dbReference>
<dbReference type="GO" id="GO:0044272">
    <property type="term" value="P:sulfur compound biosynthetic process"/>
    <property type="evidence" value="ECO:0007669"/>
    <property type="project" value="UniProtKB-ARBA"/>
</dbReference>
<dbReference type="Gene3D" id="3.40.50.970">
    <property type="match status" value="1"/>
</dbReference>
<dbReference type="CDD" id="cd07036">
    <property type="entry name" value="TPP_PYR_E1-PDHc-beta_like"/>
    <property type="match status" value="1"/>
</dbReference>
<dbReference type="EMBL" id="JAHLKM010000018">
    <property type="protein sequence ID" value="MCQ4334192.1"/>
    <property type="molecule type" value="Genomic_DNA"/>
</dbReference>
<dbReference type="InterPro" id="IPR009014">
    <property type="entry name" value="Transketo_C/PFOR_II"/>
</dbReference>
<dbReference type="SUPFAM" id="SSF52922">
    <property type="entry name" value="TK C-terminal domain-like"/>
    <property type="match status" value="1"/>
</dbReference>
<dbReference type="Pfam" id="PF02780">
    <property type="entry name" value="Transketolase_C"/>
    <property type="match status" value="1"/>
</dbReference>
<dbReference type="AlphaFoldDB" id="A0A9R1D767"/>
<evidence type="ECO:0000313" key="5">
    <source>
        <dbReference type="EMBL" id="MCQ4334192.1"/>
    </source>
</evidence>
<organism evidence="5 6">
    <name type="scientific">Natronomonas aquatica</name>
    <dbReference type="NCBI Taxonomy" id="2841590"/>
    <lineage>
        <taxon>Archaea</taxon>
        <taxon>Methanobacteriati</taxon>
        <taxon>Methanobacteriota</taxon>
        <taxon>Stenosarchaea group</taxon>
        <taxon>Halobacteria</taxon>
        <taxon>Halobacteriales</taxon>
        <taxon>Natronomonadaceae</taxon>
        <taxon>Natronomonas</taxon>
    </lineage>
</organism>
<evidence type="ECO:0000256" key="1">
    <source>
        <dbReference type="ARBA" id="ARBA00001964"/>
    </source>
</evidence>
<dbReference type="FunFam" id="3.40.50.970:FF:000001">
    <property type="entry name" value="Pyruvate dehydrogenase E1 beta subunit"/>
    <property type="match status" value="1"/>
</dbReference>
<evidence type="ECO:0000256" key="3">
    <source>
        <dbReference type="ARBA" id="ARBA00023052"/>
    </source>
</evidence>
<dbReference type="GO" id="GO:0006082">
    <property type="term" value="P:organic acid metabolic process"/>
    <property type="evidence" value="ECO:0007669"/>
    <property type="project" value="UniProtKB-ARBA"/>
</dbReference>
<reference evidence="5" key="1">
    <citation type="journal article" date="2023" name="Front. Microbiol.">
        <title>Genomic-based phylogenetic and metabolic analyses of the genus Natronomonas, and description of Natronomonas aquatica sp. nov.</title>
        <authorList>
            <person name="Garcia-Roldan A."/>
            <person name="Duran-Viseras A."/>
            <person name="de la Haba R.R."/>
            <person name="Corral P."/>
            <person name="Sanchez-Porro C."/>
            <person name="Ventosa A."/>
        </authorList>
    </citation>
    <scope>NUCLEOTIDE SEQUENCE</scope>
    <source>
        <strain evidence="5">F2-12</strain>
    </source>
</reference>
<keyword evidence="2" id="KW-0560">Oxidoreductase</keyword>
<evidence type="ECO:0000256" key="2">
    <source>
        <dbReference type="ARBA" id="ARBA00023002"/>
    </source>
</evidence>
<dbReference type="InterPro" id="IPR033248">
    <property type="entry name" value="Transketolase_C"/>
</dbReference>